<dbReference type="EMBL" id="CAJGYM010000078">
    <property type="protein sequence ID" value="CAD6196710.1"/>
    <property type="molecule type" value="Genomic_DNA"/>
</dbReference>
<feature type="compositionally biased region" description="Acidic residues" evidence="1">
    <location>
        <begin position="607"/>
        <end position="636"/>
    </location>
</feature>
<evidence type="ECO:0000256" key="1">
    <source>
        <dbReference type="SAM" id="MobiDB-lite"/>
    </source>
</evidence>
<feature type="compositionally biased region" description="Basic and acidic residues" evidence="1">
    <location>
        <begin position="780"/>
        <end position="814"/>
    </location>
</feature>
<dbReference type="PANTHER" id="PTHR34149:SF9">
    <property type="entry name" value="PROTEIN CBG09996"/>
    <property type="match status" value="1"/>
</dbReference>
<gene>
    <name evidence="3" type="ORF">CAUJ_LOCUS12622</name>
</gene>
<feature type="region of interest" description="Disordered" evidence="1">
    <location>
        <begin position="283"/>
        <end position="343"/>
    </location>
</feature>
<dbReference type="Proteomes" id="UP000835052">
    <property type="component" value="Unassembled WGS sequence"/>
</dbReference>
<feature type="chain" id="PRO_5035914901" evidence="2">
    <location>
        <begin position="19"/>
        <end position="823"/>
    </location>
</feature>
<feature type="region of interest" description="Disordered" evidence="1">
    <location>
        <begin position="366"/>
        <end position="403"/>
    </location>
</feature>
<accession>A0A8S1HJM1</accession>
<feature type="region of interest" description="Disordered" evidence="1">
    <location>
        <begin position="430"/>
        <end position="461"/>
    </location>
</feature>
<dbReference type="AlphaFoldDB" id="A0A8S1HJM1"/>
<proteinExistence type="predicted"/>
<name>A0A8S1HJM1_9PELO</name>
<feature type="region of interest" description="Disordered" evidence="1">
    <location>
        <begin position="561"/>
        <end position="641"/>
    </location>
</feature>
<evidence type="ECO:0000313" key="3">
    <source>
        <dbReference type="EMBL" id="CAD6196710.1"/>
    </source>
</evidence>
<organism evidence="3 4">
    <name type="scientific">Caenorhabditis auriculariae</name>
    <dbReference type="NCBI Taxonomy" id="2777116"/>
    <lineage>
        <taxon>Eukaryota</taxon>
        <taxon>Metazoa</taxon>
        <taxon>Ecdysozoa</taxon>
        <taxon>Nematoda</taxon>
        <taxon>Chromadorea</taxon>
        <taxon>Rhabditida</taxon>
        <taxon>Rhabditina</taxon>
        <taxon>Rhabditomorpha</taxon>
        <taxon>Rhabditoidea</taxon>
        <taxon>Rhabditidae</taxon>
        <taxon>Peloderinae</taxon>
        <taxon>Caenorhabditis</taxon>
    </lineage>
</organism>
<evidence type="ECO:0000313" key="4">
    <source>
        <dbReference type="Proteomes" id="UP000835052"/>
    </source>
</evidence>
<feature type="signal peptide" evidence="2">
    <location>
        <begin position="1"/>
        <end position="18"/>
    </location>
</feature>
<feature type="compositionally biased region" description="Basic and acidic residues" evidence="1">
    <location>
        <begin position="430"/>
        <end position="453"/>
    </location>
</feature>
<feature type="region of interest" description="Disordered" evidence="1">
    <location>
        <begin position="780"/>
        <end position="823"/>
    </location>
</feature>
<keyword evidence="4" id="KW-1185">Reference proteome</keyword>
<dbReference type="OrthoDB" id="5868041at2759"/>
<protein>
    <submittedName>
        <fullName evidence="3">Uncharacterized protein</fullName>
    </submittedName>
</protein>
<sequence length="823" mass="93364">MKILLPLAAFCLIPVVFCSLHDSEALEDLAEWGKKAHRLQRHFNIERSPSSQHYCGHSTCDDDNFFVYYNCCRTSPHKCCWYLRMWMIVLIGIIGVKIALSCFLCDKVPYEMVDIDELTRKHFSQNIRPGKRVLNASHAAAMNGIEDSDISYASNESSRFDDSSYCERRRSKMSAEERGKEMLALIQKKKKEVAEDHERFVKAGLGAKNLQEYCEKLEALKKGRKGADCSTPTSMNNSLAPLRTLNVSAITQINETFENRINLQMPVVTEAIEGATQKNVQTVKPEGPLNKKGISAPPFTSDVPTTSREKENEVHFAVPSLPPRALSRQKTKNEERASRNNSLNSSKLVDSLFGNSLFESPGQRMFTQPVKRTKVLGKTPVRNSRPSNGSEKEKTIDQSDISQNSTLFEESSYIDAVCDISNPMFVMPTEAERRKESGKKETESKKPENHERSTGMTPSRDLICPEIKTPVALTIKTPNNRRSHAFSQTTPSNQPNYLRPTVSSLNRASNKNCPTPCGRVEETVHEEEEHFAPAQETSRVDKDHATTSTLKCDDLAVPITPRNSFQSFDDDQERSRCVQPQVEEEEVSRDKSIGEDLEQATRHLSIAEEDEDFGADFDDIENDDEDEEDEEDEPMETSEPTRRLNRVVVEDTMFSLGTPGRHPAEHHPVMGDTTADEDQFFIQNVHSLRSNYDNGEGMRLIPRKLIKPNAEAEVSQGVRRSTRTRVKPLRTWLGEQAIYVDSPRGGKRLVGVTEVNIRDKRFMKTLTADPRLATQREIEMKAQKRRAAQERKEKKIRRLLDSQRRGRNLDKSHLDIVTSSDEE</sequence>
<comment type="caution">
    <text evidence="3">The sequence shown here is derived from an EMBL/GenBank/DDBJ whole genome shotgun (WGS) entry which is preliminary data.</text>
</comment>
<dbReference type="InterPro" id="IPR022559">
    <property type="entry name" value="SUP-1-like"/>
</dbReference>
<dbReference type="PANTHER" id="PTHR34149">
    <property type="entry name" value="PROTEIN CBG11905-RELATED"/>
    <property type="match status" value="1"/>
</dbReference>
<keyword evidence="2" id="KW-0732">Signal</keyword>
<dbReference type="Pfam" id="PF10853">
    <property type="entry name" value="DUF2650"/>
    <property type="match status" value="1"/>
</dbReference>
<evidence type="ECO:0000256" key="2">
    <source>
        <dbReference type="SAM" id="SignalP"/>
    </source>
</evidence>
<reference evidence="3" key="1">
    <citation type="submission" date="2020-10" db="EMBL/GenBank/DDBJ databases">
        <authorList>
            <person name="Kikuchi T."/>
        </authorList>
    </citation>
    <scope>NUCLEOTIDE SEQUENCE</scope>
    <source>
        <strain evidence="3">NKZ352</strain>
    </source>
</reference>